<organism evidence="1 2">
    <name type="scientific">Caenorhabditis tropicalis</name>
    <dbReference type="NCBI Taxonomy" id="1561998"/>
    <lineage>
        <taxon>Eukaryota</taxon>
        <taxon>Metazoa</taxon>
        <taxon>Ecdysozoa</taxon>
        <taxon>Nematoda</taxon>
        <taxon>Chromadorea</taxon>
        <taxon>Rhabditida</taxon>
        <taxon>Rhabditina</taxon>
        <taxon>Rhabditomorpha</taxon>
        <taxon>Rhabditoidea</taxon>
        <taxon>Rhabditidae</taxon>
        <taxon>Peloderinae</taxon>
        <taxon>Caenorhabditis</taxon>
    </lineage>
</organism>
<dbReference type="Proteomes" id="UP000095282">
    <property type="component" value="Unplaced"/>
</dbReference>
<evidence type="ECO:0000313" key="2">
    <source>
        <dbReference type="WBParaSite" id="Csp11.Scaffold629.g10141.t1"/>
    </source>
</evidence>
<accession>A0A1I7TNB3</accession>
<dbReference type="AlphaFoldDB" id="A0A1I7TNB3"/>
<name>A0A1I7TNB3_9PELO</name>
<evidence type="ECO:0000313" key="1">
    <source>
        <dbReference type="Proteomes" id="UP000095282"/>
    </source>
</evidence>
<sequence>MAPILLFKFLQQNDRKFEFVFLSSATFTTKELCKSALTPFRHHFWGLSRTFTLQKATNKFATKNCKIVSHSYLSYPSPHNCRSEWLFGLYPSFSFTFL</sequence>
<keyword evidence="1" id="KW-1185">Reference proteome</keyword>
<proteinExistence type="predicted"/>
<dbReference type="WBParaSite" id="Csp11.Scaffold629.g10141.t1">
    <property type="protein sequence ID" value="Csp11.Scaffold629.g10141.t1"/>
    <property type="gene ID" value="Csp11.Scaffold629.g10141"/>
</dbReference>
<protein>
    <submittedName>
        <fullName evidence="2">Ovule protein</fullName>
    </submittedName>
</protein>
<reference evidence="2" key="1">
    <citation type="submission" date="2016-11" db="UniProtKB">
        <authorList>
            <consortium name="WormBaseParasite"/>
        </authorList>
    </citation>
    <scope>IDENTIFICATION</scope>
</reference>